<comment type="caution">
    <text evidence="3">The sequence shown here is derived from an EMBL/GenBank/DDBJ whole genome shotgun (WGS) entry which is preliminary data.</text>
</comment>
<organism evidence="3 4">
    <name type="scientific">Povalibacter uvarum</name>
    <dbReference type="NCBI Taxonomy" id="732238"/>
    <lineage>
        <taxon>Bacteria</taxon>
        <taxon>Pseudomonadati</taxon>
        <taxon>Pseudomonadota</taxon>
        <taxon>Gammaproteobacteria</taxon>
        <taxon>Steroidobacterales</taxon>
        <taxon>Steroidobacteraceae</taxon>
        <taxon>Povalibacter</taxon>
    </lineage>
</organism>
<dbReference type="EMBL" id="JACHHZ010000001">
    <property type="protein sequence ID" value="MBB6092396.1"/>
    <property type="molecule type" value="Genomic_DNA"/>
</dbReference>
<dbReference type="InterPro" id="IPR000782">
    <property type="entry name" value="FAS1_domain"/>
</dbReference>
<dbReference type="Proteomes" id="UP000588068">
    <property type="component" value="Unassembled WGS sequence"/>
</dbReference>
<feature type="domain" description="FAS1" evidence="2">
    <location>
        <begin position="40"/>
        <end position="170"/>
    </location>
</feature>
<reference evidence="3 4" key="1">
    <citation type="submission" date="2020-08" db="EMBL/GenBank/DDBJ databases">
        <title>Genomic Encyclopedia of Type Strains, Phase IV (KMG-IV): sequencing the most valuable type-strain genomes for metagenomic binning, comparative biology and taxonomic classification.</title>
        <authorList>
            <person name="Goeker M."/>
        </authorList>
    </citation>
    <scope>NUCLEOTIDE SEQUENCE [LARGE SCALE GENOMIC DNA]</scope>
    <source>
        <strain evidence="3 4">DSM 26723</strain>
    </source>
</reference>
<protein>
    <submittedName>
        <fullName evidence="3">Putative surface protein with fasciclin (FAS1) repeats</fullName>
    </submittedName>
</protein>
<dbReference type="SMART" id="SM00554">
    <property type="entry name" value="FAS1"/>
    <property type="match status" value="1"/>
</dbReference>
<gene>
    <name evidence="3" type="ORF">HNQ60_001242</name>
</gene>
<dbReference type="PANTHER" id="PTHR10900">
    <property type="entry name" value="PERIOSTIN-RELATED"/>
    <property type="match status" value="1"/>
</dbReference>
<dbReference type="PANTHER" id="PTHR10900:SF77">
    <property type="entry name" value="FI19380P1"/>
    <property type="match status" value="1"/>
</dbReference>
<feature type="signal peptide" evidence="1">
    <location>
        <begin position="1"/>
        <end position="24"/>
    </location>
</feature>
<evidence type="ECO:0000256" key="1">
    <source>
        <dbReference type="SAM" id="SignalP"/>
    </source>
</evidence>
<keyword evidence="4" id="KW-1185">Reference proteome</keyword>
<dbReference type="SUPFAM" id="SSF82153">
    <property type="entry name" value="FAS1 domain"/>
    <property type="match status" value="1"/>
</dbReference>
<dbReference type="GO" id="GO:0005615">
    <property type="term" value="C:extracellular space"/>
    <property type="evidence" value="ECO:0007669"/>
    <property type="project" value="TreeGrafter"/>
</dbReference>
<evidence type="ECO:0000313" key="4">
    <source>
        <dbReference type="Proteomes" id="UP000588068"/>
    </source>
</evidence>
<dbReference type="AlphaFoldDB" id="A0A841HHX7"/>
<dbReference type="Gene3D" id="2.30.180.10">
    <property type="entry name" value="FAS1 domain"/>
    <property type="match status" value="1"/>
</dbReference>
<proteinExistence type="predicted"/>
<dbReference type="InterPro" id="IPR036378">
    <property type="entry name" value="FAS1_dom_sf"/>
</dbReference>
<evidence type="ECO:0000259" key="2">
    <source>
        <dbReference type="PROSITE" id="PS50213"/>
    </source>
</evidence>
<evidence type="ECO:0000313" key="3">
    <source>
        <dbReference type="EMBL" id="MBB6092396.1"/>
    </source>
</evidence>
<keyword evidence="1" id="KW-0732">Signal</keyword>
<feature type="chain" id="PRO_5032452813" evidence="1">
    <location>
        <begin position="25"/>
        <end position="175"/>
    </location>
</feature>
<dbReference type="FunFam" id="2.30.180.10:FF:000032">
    <property type="entry name" value="Fasciclin domain-containing protein, putative"/>
    <property type="match status" value="1"/>
</dbReference>
<dbReference type="PROSITE" id="PS50213">
    <property type="entry name" value="FAS1"/>
    <property type="match status" value="1"/>
</dbReference>
<dbReference type="RefSeq" id="WP_184330116.1">
    <property type="nucleotide sequence ID" value="NZ_JACHHZ010000001.1"/>
</dbReference>
<accession>A0A841HHX7</accession>
<name>A0A841HHX7_9GAMM</name>
<sequence length="175" mass="19015">MPFANRSLLAVFLSTILCLTAAQAEEHSPRPEFTRLTRVHGTIVDVAVSNPDFSTLVAALQAADLVSTLQGPGPFTVFAPTNSAFAKIPEGILNFLLADPAALTSVLTYHVTAGRKDLRYSFIPWKLKTVQGQVVYGDRDRFSLSINNAQVQGRVIVADNGLIYVIDSVLLPQFQ</sequence>
<dbReference type="Pfam" id="PF02469">
    <property type="entry name" value="Fasciclin"/>
    <property type="match status" value="1"/>
</dbReference>
<dbReference type="InterPro" id="IPR050904">
    <property type="entry name" value="Adhesion/Biosynth-related"/>
</dbReference>